<reference evidence="1" key="2">
    <citation type="journal article" date="2022" name="New Phytol.">
        <title>Evolutionary transition to the ectomycorrhizal habit in the genomes of a hyperdiverse lineage of mushroom-forming fungi.</title>
        <authorList>
            <person name="Looney B."/>
            <person name="Miyauchi S."/>
            <person name="Morin E."/>
            <person name="Drula E."/>
            <person name="Courty P.E."/>
            <person name="Kohler A."/>
            <person name="Kuo A."/>
            <person name="LaButti K."/>
            <person name="Pangilinan J."/>
            <person name="Lipzen A."/>
            <person name="Riley R."/>
            <person name="Andreopoulos W."/>
            <person name="He G."/>
            <person name="Johnson J."/>
            <person name="Nolan M."/>
            <person name="Tritt A."/>
            <person name="Barry K.W."/>
            <person name="Grigoriev I.V."/>
            <person name="Nagy L.G."/>
            <person name="Hibbett D."/>
            <person name="Henrissat B."/>
            <person name="Matheny P.B."/>
            <person name="Labbe J."/>
            <person name="Martin F.M."/>
        </authorList>
    </citation>
    <scope>NUCLEOTIDE SEQUENCE</scope>
    <source>
        <strain evidence="1">HHB10654</strain>
    </source>
</reference>
<sequence>MWYASMPTPHKARKHYSQLVLEIYRAVWEETQRRMVSLRDPGASTPSAPAWNRSVREHWRALLRTGGLPHRWTRGPMPAAPSMQPPIAYVVAQRLLLHHWLLVFDEVQLLDVSSATLLADVLSWFWRMGGVLVGSSNRVPDDLYMNGVQRERLEPFVEALKARTPVLEMRGQTDWREKRALLNGAGMEGTWYTLENKMKFGQRLEEFVGDAAGPAIERALNVFGRPLIVPRSSGGVCKFTFSELCDQSLGAADYLTLASTFHTMAITSIPILKVSDKDKARRFISLIDALYEARCRVLCLAETTPDRLFFSDAVSLDIDTMMAESVSETQDVYRPNVSSYDSPQMENAPVAPPSPLALEALSIFSGKDEQFAYKRALSRLLEMTSASYSAEERWAPLSLESRKWEGSAHGAPGIQPVYRSSRAEVTEEDFALEAEYAGVASMHDRPAAPKIRERHVWRVSDHDPGLEPEHRTGASSIRSED</sequence>
<comment type="caution">
    <text evidence="1">The sequence shown here is derived from an EMBL/GenBank/DDBJ whole genome shotgun (WGS) entry which is preliminary data.</text>
</comment>
<proteinExistence type="predicted"/>
<keyword evidence="2" id="KW-1185">Reference proteome</keyword>
<evidence type="ECO:0000313" key="1">
    <source>
        <dbReference type="EMBL" id="KAI0063505.1"/>
    </source>
</evidence>
<organism evidence="1 2">
    <name type="scientific">Artomyces pyxidatus</name>
    <dbReference type="NCBI Taxonomy" id="48021"/>
    <lineage>
        <taxon>Eukaryota</taxon>
        <taxon>Fungi</taxon>
        <taxon>Dikarya</taxon>
        <taxon>Basidiomycota</taxon>
        <taxon>Agaricomycotina</taxon>
        <taxon>Agaricomycetes</taxon>
        <taxon>Russulales</taxon>
        <taxon>Auriscalpiaceae</taxon>
        <taxon>Artomyces</taxon>
    </lineage>
</organism>
<dbReference type="EMBL" id="MU277202">
    <property type="protein sequence ID" value="KAI0063505.1"/>
    <property type="molecule type" value="Genomic_DNA"/>
</dbReference>
<accession>A0ACB8T5G7</accession>
<name>A0ACB8T5G7_9AGAM</name>
<protein>
    <submittedName>
        <fullName evidence="1">Uncharacterized protein</fullName>
    </submittedName>
</protein>
<reference evidence="1" key="1">
    <citation type="submission" date="2021-03" db="EMBL/GenBank/DDBJ databases">
        <authorList>
            <consortium name="DOE Joint Genome Institute"/>
            <person name="Ahrendt S."/>
            <person name="Looney B.P."/>
            <person name="Miyauchi S."/>
            <person name="Morin E."/>
            <person name="Drula E."/>
            <person name="Courty P.E."/>
            <person name="Chicoki N."/>
            <person name="Fauchery L."/>
            <person name="Kohler A."/>
            <person name="Kuo A."/>
            <person name="Labutti K."/>
            <person name="Pangilinan J."/>
            <person name="Lipzen A."/>
            <person name="Riley R."/>
            <person name="Andreopoulos W."/>
            <person name="He G."/>
            <person name="Johnson J."/>
            <person name="Barry K.W."/>
            <person name="Grigoriev I.V."/>
            <person name="Nagy L."/>
            <person name="Hibbett D."/>
            <person name="Henrissat B."/>
            <person name="Matheny P.B."/>
            <person name="Labbe J."/>
            <person name="Martin F."/>
        </authorList>
    </citation>
    <scope>NUCLEOTIDE SEQUENCE</scope>
    <source>
        <strain evidence="1">HHB10654</strain>
    </source>
</reference>
<evidence type="ECO:0000313" key="2">
    <source>
        <dbReference type="Proteomes" id="UP000814140"/>
    </source>
</evidence>
<dbReference type="Proteomes" id="UP000814140">
    <property type="component" value="Unassembled WGS sequence"/>
</dbReference>
<gene>
    <name evidence="1" type="ORF">BV25DRAFT_1824039</name>
</gene>